<gene>
    <name evidence="1" type="ORF">ANN_19769</name>
</gene>
<keyword evidence="2" id="KW-1185">Reference proteome</keyword>
<organism evidence="1 2">
    <name type="scientific">Periplaneta americana</name>
    <name type="common">American cockroach</name>
    <name type="synonym">Blatta americana</name>
    <dbReference type="NCBI Taxonomy" id="6978"/>
    <lineage>
        <taxon>Eukaryota</taxon>
        <taxon>Metazoa</taxon>
        <taxon>Ecdysozoa</taxon>
        <taxon>Arthropoda</taxon>
        <taxon>Hexapoda</taxon>
        <taxon>Insecta</taxon>
        <taxon>Pterygota</taxon>
        <taxon>Neoptera</taxon>
        <taxon>Polyneoptera</taxon>
        <taxon>Dictyoptera</taxon>
        <taxon>Blattodea</taxon>
        <taxon>Blattoidea</taxon>
        <taxon>Blattidae</taxon>
        <taxon>Blattinae</taxon>
        <taxon>Periplaneta</taxon>
    </lineage>
</organism>
<evidence type="ECO:0000313" key="2">
    <source>
        <dbReference type="Proteomes" id="UP001148838"/>
    </source>
</evidence>
<proteinExistence type="predicted"/>
<comment type="caution">
    <text evidence="1">The sequence shown here is derived from an EMBL/GenBank/DDBJ whole genome shotgun (WGS) entry which is preliminary data.</text>
</comment>
<protein>
    <recommendedName>
        <fullName evidence="3">Per a allergen</fullName>
    </recommendedName>
</protein>
<accession>A0ABQ8SAT1</accession>
<dbReference type="EMBL" id="JAJSOF020000031">
    <property type="protein sequence ID" value="KAJ4431172.1"/>
    <property type="molecule type" value="Genomic_DNA"/>
</dbReference>
<sequence>MEDNIKMDLSEVGYDDREWINLAGLCEVGNEPVGSLKANTVASSSISNLQYLDDSLPHITLYAPIIRNTDVFGTSGHRTTVLHSYYELDSGLDEAATLQSATEIAATLSSYRAR</sequence>
<dbReference type="Proteomes" id="UP001148838">
    <property type="component" value="Unassembled WGS sequence"/>
</dbReference>
<name>A0ABQ8SAT1_PERAM</name>
<evidence type="ECO:0008006" key="3">
    <source>
        <dbReference type="Google" id="ProtNLM"/>
    </source>
</evidence>
<evidence type="ECO:0000313" key="1">
    <source>
        <dbReference type="EMBL" id="KAJ4431172.1"/>
    </source>
</evidence>
<reference evidence="1 2" key="1">
    <citation type="journal article" date="2022" name="Allergy">
        <title>Genome assembly and annotation of Periplaneta americana reveal a comprehensive cockroach allergen profile.</title>
        <authorList>
            <person name="Wang L."/>
            <person name="Xiong Q."/>
            <person name="Saelim N."/>
            <person name="Wang L."/>
            <person name="Nong W."/>
            <person name="Wan A.T."/>
            <person name="Shi M."/>
            <person name="Liu X."/>
            <person name="Cao Q."/>
            <person name="Hui J.H.L."/>
            <person name="Sookrung N."/>
            <person name="Leung T.F."/>
            <person name="Tungtrongchitr A."/>
            <person name="Tsui S.K.W."/>
        </authorList>
    </citation>
    <scope>NUCLEOTIDE SEQUENCE [LARGE SCALE GENOMIC DNA]</scope>
    <source>
        <strain evidence="1">PWHHKU_190912</strain>
    </source>
</reference>